<organism evidence="6">
    <name type="scientific">Darwinula stevensoni</name>
    <dbReference type="NCBI Taxonomy" id="69355"/>
    <lineage>
        <taxon>Eukaryota</taxon>
        <taxon>Metazoa</taxon>
        <taxon>Ecdysozoa</taxon>
        <taxon>Arthropoda</taxon>
        <taxon>Crustacea</taxon>
        <taxon>Oligostraca</taxon>
        <taxon>Ostracoda</taxon>
        <taxon>Podocopa</taxon>
        <taxon>Podocopida</taxon>
        <taxon>Darwinulocopina</taxon>
        <taxon>Darwinuloidea</taxon>
        <taxon>Darwinulidae</taxon>
        <taxon>Darwinula</taxon>
    </lineage>
</organism>
<keyword evidence="7" id="KW-1185">Reference proteome</keyword>
<evidence type="ECO:0000313" key="7">
    <source>
        <dbReference type="Proteomes" id="UP000677054"/>
    </source>
</evidence>
<evidence type="ECO:0000256" key="1">
    <source>
        <dbReference type="ARBA" id="ARBA00004141"/>
    </source>
</evidence>
<evidence type="ECO:0000256" key="2">
    <source>
        <dbReference type="ARBA" id="ARBA00022692"/>
    </source>
</evidence>
<proteinExistence type="predicted"/>
<evidence type="ECO:0000256" key="5">
    <source>
        <dbReference type="SAM" id="Phobius"/>
    </source>
</evidence>
<protein>
    <submittedName>
        <fullName evidence="6">Uncharacterized protein</fullName>
    </submittedName>
</protein>
<reference evidence="6" key="1">
    <citation type="submission" date="2020-11" db="EMBL/GenBank/DDBJ databases">
        <authorList>
            <person name="Tran Van P."/>
        </authorList>
    </citation>
    <scope>NUCLEOTIDE SEQUENCE</scope>
</reference>
<keyword evidence="3 5" id="KW-1133">Transmembrane helix</keyword>
<name>A0A7R8X1K9_9CRUS</name>
<dbReference type="EMBL" id="LR899722">
    <property type="protein sequence ID" value="CAD7242004.1"/>
    <property type="molecule type" value="Genomic_DNA"/>
</dbReference>
<feature type="transmembrane region" description="Helical" evidence="5">
    <location>
        <begin position="354"/>
        <end position="374"/>
    </location>
</feature>
<feature type="transmembrane region" description="Helical" evidence="5">
    <location>
        <begin position="184"/>
        <end position="205"/>
    </location>
</feature>
<dbReference type="Gene3D" id="1.20.1250.20">
    <property type="entry name" value="MFS general substrate transporter like domains"/>
    <property type="match status" value="1"/>
</dbReference>
<keyword evidence="2 5" id="KW-0812">Transmembrane</keyword>
<evidence type="ECO:0000256" key="3">
    <source>
        <dbReference type="ARBA" id="ARBA00022989"/>
    </source>
</evidence>
<dbReference type="Proteomes" id="UP000677054">
    <property type="component" value="Unassembled WGS sequence"/>
</dbReference>
<feature type="transmembrane region" description="Helical" evidence="5">
    <location>
        <begin position="90"/>
        <end position="112"/>
    </location>
</feature>
<dbReference type="OrthoDB" id="3026777at2759"/>
<comment type="subcellular location">
    <subcellularLocation>
        <location evidence="1">Membrane</location>
        <topology evidence="1">Multi-pass membrane protein</topology>
    </subcellularLocation>
</comment>
<feature type="transmembrane region" description="Helical" evidence="5">
    <location>
        <begin position="281"/>
        <end position="302"/>
    </location>
</feature>
<dbReference type="SUPFAM" id="SSF103473">
    <property type="entry name" value="MFS general substrate transporter"/>
    <property type="match status" value="1"/>
</dbReference>
<dbReference type="InterPro" id="IPR005829">
    <property type="entry name" value="Sugar_transporter_CS"/>
</dbReference>
<gene>
    <name evidence="6" type="ORF">DSTB1V02_LOCUS1979</name>
</gene>
<evidence type="ECO:0000256" key="4">
    <source>
        <dbReference type="ARBA" id="ARBA00023136"/>
    </source>
</evidence>
<dbReference type="InterPro" id="IPR011701">
    <property type="entry name" value="MFS"/>
</dbReference>
<keyword evidence="4 5" id="KW-0472">Membrane</keyword>
<accession>A0A7R8X1K9</accession>
<evidence type="ECO:0000313" key="6">
    <source>
        <dbReference type="EMBL" id="CAD7242004.1"/>
    </source>
</evidence>
<feature type="transmembrane region" description="Helical" evidence="5">
    <location>
        <begin position="248"/>
        <end position="269"/>
    </location>
</feature>
<feature type="transmembrane region" description="Helical" evidence="5">
    <location>
        <begin position="386"/>
        <end position="407"/>
    </location>
</feature>
<dbReference type="InterPro" id="IPR036259">
    <property type="entry name" value="MFS_trans_sf"/>
</dbReference>
<dbReference type="GO" id="GO:0022857">
    <property type="term" value="F:transmembrane transporter activity"/>
    <property type="evidence" value="ECO:0007669"/>
    <property type="project" value="InterPro"/>
</dbReference>
<feature type="transmembrane region" description="Helical" evidence="5">
    <location>
        <begin position="118"/>
        <end position="140"/>
    </location>
</feature>
<dbReference type="PROSITE" id="PS00216">
    <property type="entry name" value="SUGAR_TRANSPORT_1"/>
    <property type="match status" value="1"/>
</dbReference>
<sequence length="435" mass="47937">MEVEDSVKYLNLSLDKNLPWEGLCGQRPGFLVHILICTNLSSPMYHNYSIVVQQETSDYNLYRSLVESLPAIISSFFLGPWSDEYGRKPAIILSLLGALLSGLGYLLVGLVPSYGPEFMLIPAVISGLSGGVVAFLMAIFSYIGDTTPLEIRSAHVALTDASRYMGAPLGMLASGYIYKRWGSVAIFGTGATVIFLALVYVTIYIKEPHNAERKSFKVSCTRLCQGHHARDYLKTVLRRRDGYQRTEILCLLATMCLWLIPFSGTVIFVPILSYKLKMPDYLLGILSSLSYCANMLVTGFAVSSWHMYYGTGLGCLRGIGTISIRSMLSKIVLNDELGNLIFFPVLVSASPGKIYSVLASCEAAIPLFATAIYTQLYVATVATIPGASYFLCAAIIILPIIMFLVLWRLDQKGDDSHFAPLDCQHFGRGHQPLDY</sequence>
<dbReference type="PANTHER" id="PTHR23507:SF1">
    <property type="entry name" value="FI18259P1-RELATED"/>
    <property type="match status" value="1"/>
</dbReference>
<dbReference type="GO" id="GO:0016020">
    <property type="term" value="C:membrane"/>
    <property type="evidence" value="ECO:0007669"/>
    <property type="project" value="UniProtKB-SubCell"/>
</dbReference>
<dbReference type="EMBL" id="CAJPEV010000205">
    <property type="protein sequence ID" value="CAG0882326.1"/>
    <property type="molecule type" value="Genomic_DNA"/>
</dbReference>
<dbReference type="AlphaFoldDB" id="A0A7R8X1K9"/>
<dbReference type="PANTHER" id="PTHR23507">
    <property type="entry name" value="ZGC:174356"/>
    <property type="match status" value="1"/>
</dbReference>
<dbReference type="Pfam" id="PF07690">
    <property type="entry name" value="MFS_1"/>
    <property type="match status" value="1"/>
</dbReference>